<proteinExistence type="inferred from homology"/>
<feature type="transmembrane region" description="Helical" evidence="1">
    <location>
        <begin position="6"/>
        <end position="26"/>
    </location>
</feature>
<dbReference type="InterPro" id="IPR003859">
    <property type="entry name" value="Galactosyl_T"/>
</dbReference>
<dbReference type="InterPro" id="IPR029044">
    <property type="entry name" value="Nucleotide-diphossugar_trans"/>
</dbReference>
<keyword evidence="1" id="KW-0472">Membrane</keyword>
<gene>
    <name evidence="3" type="ORF">P5673_017340</name>
</gene>
<feature type="domain" description="Galactosyltransferase N-terminal" evidence="2">
    <location>
        <begin position="163"/>
        <end position="240"/>
    </location>
</feature>
<dbReference type="PRINTS" id="PR02050">
    <property type="entry name" value="B14GALTRFASE"/>
</dbReference>
<dbReference type="SUPFAM" id="SSF53448">
    <property type="entry name" value="Nucleotide-diphospho-sugar transferases"/>
    <property type="match status" value="1"/>
</dbReference>
<dbReference type="Proteomes" id="UP001249851">
    <property type="component" value="Unassembled WGS sequence"/>
</dbReference>
<sequence length="327" mass="38152">MPSIKALSYILLSGILIYVILYSLIFRKLLVVRIYFEDRTQSQYSAPLHEGNAYKVSLSTNERDISRIVSKDSSFPSKQEQSQNLKDLIRTKKGEFSEEIWSFLKRLGVEVKKASNFFEISQTKPPARVNPNGALLSALMKKMDNFVNFSIDERCPTSHLREDRQDHLYIFLRHMHPFLRWQLLDYRIFIIEQADNKPFNRGMLMNVGFTEARKMDNFSCIIFHDVDLLPEDVRNDYSCPSSPRHMSTAVDIMAYKLAYKTLFGGVEGFRVEHYHELSLTRPAQMIGRYTMLNHVHSDDDTNPQRFEELKKSEALIEQDGLNTLTYK</sequence>
<evidence type="ECO:0000256" key="1">
    <source>
        <dbReference type="RuleBase" id="RU368121"/>
    </source>
</evidence>
<comment type="function">
    <text evidence="1">Catalyses the transfer of galactose onto proteins or lipids.</text>
</comment>
<comment type="pathway">
    <text evidence="1">Protein modification; protein glycosylation.</text>
</comment>
<dbReference type="GO" id="GO:0005794">
    <property type="term" value="C:Golgi apparatus"/>
    <property type="evidence" value="ECO:0007669"/>
    <property type="project" value="TreeGrafter"/>
</dbReference>
<reference evidence="3" key="1">
    <citation type="journal article" date="2023" name="G3 (Bethesda)">
        <title>Whole genome assembly and annotation of the endangered Caribbean coral Acropora cervicornis.</title>
        <authorList>
            <person name="Selwyn J.D."/>
            <person name="Vollmer S.V."/>
        </authorList>
    </citation>
    <scope>NUCLEOTIDE SEQUENCE</scope>
    <source>
        <strain evidence="3">K2</strain>
    </source>
</reference>
<comment type="caution">
    <text evidence="3">The sequence shown here is derived from an EMBL/GenBank/DDBJ whole genome shotgun (WGS) entry which is preliminary data.</text>
</comment>
<protein>
    <recommendedName>
        <fullName evidence="1">Beta-1,4-galactosyltransferase</fullName>
        <ecNumber evidence="1">2.4.1.-</ecNumber>
    </recommendedName>
</protein>
<keyword evidence="1" id="KW-1133">Transmembrane helix</keyword>
<organism evidence="3 4">
    <name type="scientific">Acropora cervicornis</name>
    <name type="common">Staghorn coral</name>
    <dbReference type="NCBI Taxonomy" id="6130"/>
    <lineage>
        <taxon>Eukaryota</taxon>
        <taxon>Metazoa</taxon>
        <taxon>Cnidaria</taxon>
        <taxon>Anthozoa</taxon>
        <taxon>Hexacorallia</taxon>
        <taxon>Scleractinia</taxon>
        <taxon>Astrocoeniina</taxon>
        <taxon>Acroporidae</taxon>
        <taxon>Acropora</taxon>
    </lineage>
</organism>
<keyword evidence="1" id="KW-0325">Glycoprotein</keyword>
<dbReference type="PANTHER" id="PTHR19300:SF57">
    <property type="entry name" value="BETA-1,4-N-ACETYLGALACTOSAMINYLTRANSFERASE"/>
    <property type="match status" value="1"/>
</dbReference>
<keyword evidence="1" id="KW-0808">Transferase</keyword>
<comment type="similarity">
    <text evidence="1">Belongs to the glycosyltransferase 7 family.</text>
</comment>
<evidence type="ECO:0000313" key="3">
    <source>
        <dbReference type="EMBL" id="KAK2560337.1"/>
    </source>
</evidence>
<dbReference type="EMBL" id="JARQWQ010000037">
    <property type="protein sequence ID" value="KAK2560337.1"/>
    <property type="molecule type" value="Genomic_DNA"/>
</dbReference>
<dbReference type="Pfam" id="PF13733">
    <property type="entry name" value="Glyco_transf_7N"/>
    <property type="match status" value="1"/>
</dbReference>
<dbReference type="GO" id="GO:0008378">
    <property type="term" value="F:galactosyltransferase activity"/>
    <property type="evidence" value="ECO:0007669"/>
    <property type="project" value="TreeGrafter"/>
</dbReference>
<dbReference type="GO" id="GO:0005975">
    <property type="term" value="P:carbohydrate metabolic process"/>
    <property type="evidence" value="ECO:0007669"/>
    <property type="project" value="InterPro"/>
</dbReference>
<keyword evidence="4" id="KW-1185">Reference proteome</keyword>
<dbReference type="EC" id="2.4.1.-" evidence="1"/>
<reference evidence="3" key="2">
    <citation type="journal article" date="2023" name="Science">
        <title>Genomic signatures of disease resistance in endangered staghorn corals.</title>
        <authorList>
            <person name="Vollmer S.V."/>
            <person name="Selwyn J.D."/>
            <person name="Despard B.A."/>
            <person name="Roesel C.L."/>
        </authorList>
    </citation>
    <scope>NUCLEOTIDE SEQUENCE</scope>
    <source>
        <strain evidence="3">K2</strain>
    </source>
</reference>
<dbReference type="InterPro" id="IPR027995">
    <property type="entry name" value="Galactosyl_T_N"/>
</dbReference>
<dbReference type="AlphaFoldDB" id="A0AAD9QFD8"/>
<accession>A0AAD9QFD8</accession>
<dbReference type="PANTHER" id="PTHR19300">
    <property type="entry name" value="BETA-1,4-GALACTOSYLTRANSFERASE"/>
    <property type="match status" value="1"/>
</dbReference>
<evidence type="ECO:0000313" key="4">
    <source>
        <dbReference type="Proteomes" id="UP001249851"/>
    </source>
</evidence>
<feature type="non-terminal residue" evidence="3">
    <location>
        <position position="327"/>
    </location>
</feature>
<evidence type="ECO:0000259" key="2">
    <source>
        <dbReference type="Pfam" id="PF13733"/>
    </source>
</evidence>
<dbReference type="Gene3D" id="3.90.550.10">
    <property type="entry name" value="Spore Coat Polysaccharide Biosynthesis Protein SpsA, Chain A"/>
    <property type="match status" value="2"/>
</dbReference>
<keyword evidence="1" id="KW-0812">Transmembrane</keyword>
<keyword evidence="1" id="KW-0735">Signal-anchor</keyword>
<name>A0AAD9QFD8_ACRCE</name>
<keyword evidence="1" id="KW-0328">Glycosyltransferase</keyword>